<keyword evidence="3" id="KW-0547">Nucleotide-binding</keyword>
<dbReference type="PANTHER" id="PTHR33295:SF20">
    <property type="entry name" value="ATPASE"/>
    <property type="match status" value="1"/>
</dbReference>
<dbReference type="GO" id="GO:0005524">
    <property type="term" value="F:ATP binding"/>
    <property type="evidence" value="ECO:0007669"/>
    <property type="project" value="UniProtKB-KW"/>
</dbReference>
<gene>
    <name evidence="3" type="ORF">H8E80_05880</name>
</gene>
<dbReference type="SUPFAM" id="SSF52540">
    <property type="entry name" value="P-loop containing nucleoside triphosphate hydrolases"/>
    <property type="match status" value="1"/>
</dbReference>
<organism evidence="3 4">
    <name type="scientific">Candidatus Desulfaltia bathyphila</name>
    <dbReference type="NCBI Taxonomy" id="2841697"/>
    <lineage>
        <taxon>Bacteria</taxon>
        <taxon>Pseudomonadati</taxon>
        <taxon>Thermodesulfobacteriota</taxon>
        <taxon>Desulfobacteria</taxon>
        <taxon>Desulfobacterales</taxon>
        <taxon>Desulfobacterales incertae sedis</taxon>
        <taxon>Candidatus Desulfaltia</taxon>
    </lineage>
</organism>
<dbReference type="Pfam" id="PF13635">
    <property type="entry name" value="DUF4143"/>
    <property type="match status" value="1"/>
</dbReference>
<evidence type="ECO:0000259" key="1">
    <source>
        <dbReference type="Pfam" id="PF13173"/>
    </source>
</evidence>
<comment type="caution">
    <text evidence="3">The sequence shown here is derived from an EMBL/GenBank/DDBJ whole genome shotgun (WGS) entry which is preliminary data.</text>
</comment>
<evidence type="ECO:0000259" key="2">
    <source>
        <dbReference type="Pfam" id="PF13635"/>
    </source>
</evidence>
<dbReference type="EMBL" id="JACNLL010000056">
    <property type="protein sequence ID" value="MBC8199558.1"/>
    <property type="molecule type" value="Genomic_DNA"/>
</dbReference>
<reference evidence="3 4" key="1">
    <citation type="submission" date="2020-08" db="EMBL/GenBank/DDBJ databases">
        <title>Bridging the membrane lipid divide: bacteria of the FCB group superphylum have the potential to synthesize archaeal ether lipids.</title>
        <authorList>
            <person name="Villanueva L."/>
            <person name="Von Meijenfeldt F.A.B."/>
            <person name="Westbye A.B."/>
            <person name="Yadav S."/>
            <person name="Hopmans E.C."/>
            <person name="Dutilh B.E."/>
            <person name="Sinninghe Damste J.S."/>
        </authorList>
    </citation>
    <scope>NUCLEOTIDE SEQUENCE [LARGE SCALE GENOMIC DNA]</scope>
    <source>
        <strain evidence="3">NIOZ-UU82</strain>
    </source>
</reference>
<evidence type="ECO:0000313" key="4">
    <source>
        <dbReference type="Proteomes" id="UP000603545"/>
    </source>
</evidence>
<dbReference type="InterPro" id="IPR025420">
    <property type="entry name" value="DUF4143"/>
</dbReference>
<feature type="domain" description="AAA" evidence="1">
    <location>
        <begin position="20"/>
        <end position="151"/>
    </location>
</feature>
<evidence type="ECO:0000313" key="3">
    <source>
        <dbReference type="EMBL" id="MBC8199558.1"/>
    </source>
</evidence>
<keyword evidence="3" id="KW-0067">ATP-binding</keyword>
<name>A0A8J6TC05_9BACT</name>
<accession>A0A8J6TC05</accession>
<dbReference type="Proteomes" id="UP000603545">
    <property type="component" value="Unassembled WGS sequence"/>
</dbReference>
<feature type="domain" description="DUF4143" evidence="2">
    <location>
        <begin position="201"/>
        <end position="348"/>
    </location>
</feature>
<dbReference type="PANTHER" id="PTHR33295">
    <property type="entry name" value="ATPASE"/>
    <property type="match status" value="1"/>
</dbReference>
<dbReference type="InterPro" id="IPR027417">
    <property type="entry name" value="P-loop_NTPase"/>
</dbReference>
<proteinExistence type="predicted"/>
<sequence length="403" mass="47399">MYKRKLYLKKIMPFINKPVIKVITGMRRVGKSCLLKLIIEGLRKQKQISSDNILYINKELIDYDFIKDYKDLHKYVADSFKRLKGEKYLFVDEIQEIHNWEKAISSFFSNGDIDIFITGSNAHLLSSEIATLISGRFVEFSVYSLSFEEFLLFRDKKKEDATTEFAIYLKFGGFPAIHHFDFDEEVVYQYINSLYNTILLKDVIKRNNVRNVNLLENITRYVFDNIGNIFSAKKISDYMKSQKIKVGIETVQNYISYLLSTFALHKVYRYDIKGKRILELYEKYYTGDIGMRHALLGYKADDISGVLENLVYLELKRRGYKIFIGKFGNQEIDFIAEKENKKIYLQVAYMLSSPDTIEREFSALRNIKDNYPKYVISMDTIFGNDFEGIQRINLIDFLLNPKI</sequence>
<protein>
    <submittedName>
        <fullName evidence="3">ATP-binding protein</fullName>
    </submittedName>
</protein>
<dbReference type="InterPro" id="IPR041682">
    <property type="entry name" value="AAA_14"/>
</dbReference>
<dbReference type="AlphaFoldDB" id="A0A8J6TC05"/>
<dbReference type="Pfam" id="PF13173">
    <property type="entry name" value="AAA_14"/>
    <property type="match status" value="1"/>
</dbReference>